<evidence type="ECO:0000256" key="4">
    <source>
        <dbReference type="ARBA" id="ARBA00022833"/>
    </source>
</evidence>
<keyword evidence="3" id="KW-0863">Zinc-finger</keyword>
<keyword evidence="4" id="KW-0862">Zinc</keyword>
<comment type="caution">
    <text evidence="8">The sequence shown here is derived from an EMBL/GenBank/DDBJ whole genome shotgun (WGS) entry which is preliminary data.</text>
</comment>
<sequence>MLTKKEIEQLIDKKNSSLKIVKPTVTPKSSAVWNSFSHIYVKDIKQEYVVCNQCEELLIYKPSSGTNSLSKHISSCQKVKTTASHNQTTINQFYASSKNEPAIPDRVKQEINVACAEFAALDSRSFKTIHGIGFKNLAQKIFDAGKYLPISKDINVEKLLPHPTTISRQINKLYNQKHQQLVSICEKMLEYTVVVDSWKDIHTGIQYCGISLHHINDDWKLYCFVLGCYHYDLESNSAINTRKFVESKLSDYKLQLNENVYIVSDNEPKMLSTFRLNCQRIGCSCHFINKQLEHMFTKKEIDKSPVQCDLAQVLFERVKKIVSHLRRSHKQTKMSKRVQTYSETRFNGAYHMLQVFLDIFDELGLVLDNINLNEYLLLDKEFLEQVCSFLKVFDEVIEQLSDDKQPTIYKVLPLHQRLLNECEVKPNDCEARRLKTVWVLQDVHYISCLLHPSLKQFQIAPHEKSKAMDLVKAELLKRQSSTSSGSSIINITPCSSTKSSTTSKSQQLTPTTQNILLECFDHPAEDEDPVLVPSPEKELTQYLSSDITLEPNGDVLLFWKKHQNTFPTLASIVKTIYSIPASITTIERLFSTAGNTISNRRTNLDSEKVNKLLFLNKNLLILKEFDCQQLLYIHEKRKLDKMLLPLSPTSSNNVDAIDDDEELFFSSSTTKKARTFDDDPLSDEEIIDEQEQ</sequence>
<dbReference type="InterPro" id="IPR008906">
    <property type="entry name" value="HATC_C_dom"/>
</dbReference>
<evidence type="ECO:0000256" key="3">
    <source>
        <dbReference type="ARBA" id="ARBA00022771"/>
    </source>
</evidence>
<dbReference type="GO" id="GO:0008270">
    <property type="term" value="F:zinc ion binding"/>
    <property type="evidence" value="ECO:0007669"/>
    <property type="project" value="UniProtKB-KW"/>
</dbReference>
<dbReference type="PANTHER" id="PTHR46481">
    <property type="entry name" value="ZINC FINGER BED DOMAIN-CONTAINING PROTEIN 4"/>
    <property type="match status" value="1"/>
</dbReference>
<comment type="subcellular location">
    <subcellularLocation>
        <location evidence="1">Nucleus</location>
    </subcellularLocation>
</comment>
<dbReference type="EMBL" id="CAJOAX010006328">
    <property type="protein sequence ID" value="CAF3977332.1"/>
    <property type="molecule type" value="Genomic_DNA"/>
</dbReference>
<evidence type="ECO:0000256" key="6">
    <source>
        <dbReference type="SAM" id="MobiDB-lite"/>
    </source>
</evidence>
<dbReference type="AlphaFoldDB" id="A0A815KFP7"/>
<evidence type="ECO:0000259" key="7">
    <source>
        <dbReference type="Pfam" id="PF05699"/>
    </source>
</evidence>
<dbReference type="Gene3D" id="1.10.10.1070">
    <property type="entry name" value="Zinc finger, BED domain-containing"/>
    <property type="match status" value="1"/>
</dbReference>
<feature type="compositionally biased region" description="Acidic residues" evidence="6">
    <location>
        <begin position="678"/>
        <end position="692"/>
    </location>
</feature>
<dbReference type="OrthoDB" id="10032077at2759"/>
<proteinExistence type="predicted"/>
<organism evidence="8 10">
    <name type="scientific">Rotaria sordida</name>
    <dbReference type="NCBI Taxonomy" id="392033"/>
    <lineage>
        <taxon>Eukaryota</taxon>
        <taxon>Metazoa</taxon>
        <taxon>Spiralia</taxon>
        <taxon>Gnathifera</taxon>
        <taxon>Rotifera</taxon>
        <taxon>Eurotatoria</taxon>
        <taxon>Bdelloidea</taxon>
        <taxon>Philodinida</taxon>
        <taxon>Philodinidae</taxon>
        <taxon>Rotaria</taxon>
    </lineage>
</organism>
<reference evidence="8" key="1">
    <citation type="submission" date="2021-02" db="EMBL/GenBank/DDBJ databases">
        <authorList>
            <person name="Nowell W R."/>
        </authorList>
    </citation>
    <scope>NUCLEOTIDE SEQUENCE</scope>
</reference>
<evidence type="ECO:0000313" key="8">
    <source>
        <dbReference type="EMBL" id="CAF1395004.1"/>
    </source>
</evidence>
<keyword evidence="2" id="KW-0479">Metal-binding</keyword>
<dbReference type="PANTHER" id="PTHR46481:SF10">
    <property type="entry name" value="ZINC FINGER BED DOMAIN-CONTAINING PROTEIN 39"/>
    <property type="match status" value="1"/>
</dbReference>
<dbReference type="SMART" id="SM00614">
    <property type="entry name" value="ZnF_BED"/>
    <property type="match status" value="1"/>
</dbReference>
<gene>
    <name evidence="9" type="ORF">OTI717_LOCUS27764</name>
    <name evidence="8" type="ORF">RFH988_LOCUS34535</name>
</gene>
<dbReference type="GO" id="GO:0046983">
    <property type="term" value="F:protein dimerization activity"/>
    <property type="evidence" value="ECO:0007669"/>
    <property type="project" value="InterPro"/>
</dbReference>
<feature type="domain" description="HAT C-terminal dimerisation" evidence="7">
    <location>
        <begin position="538"/>
        <end position="619"/>
    </location>
</feature>
<dbReference type="InterPro" id="IPR052035">
    <property type="entry name" value="ZnF_BED_domain_contain"/>
</dbReference>
<keyword evidence="5" id="KW-0539">Nucleus</keyword>
<dbReference type="InterPro" id="IPR012337">
    <property type="entry name" value="RNaseH-like_sf"/>
</dbReference>
<evidence type="ECO:0000256" key="5">
    <source>
        <dbReference type="ARBA" id="ARBA00023242"/>
    </source>
</evidence>
<dbReference type="SUPFAM" id="SSF53098">
    <property type="entry name" value="Ribonuclease H-like"/>
    <property type="match status" value="1"/>
</dbReference>
<dbReference type="SUPFAM" id="SSF140996">
    <property type="entry name" value="Hermes dimerisation domain"/>
    <property type="match status" value="1"/>
</dbReference>
<dbReference type="Proteomes" id="UP000663823">
    <property type="component" value="Unassembled WGS sequence"/>
</dbReference>
<evidence type="ECO:0000256" key="1">
    <source>
        <dbReference type="ARBA" id="ARBA00004123"/>
    </source>
</evidence>
<dbReference type="GO" id="GO:0005634">
    <property type="term" value="C:nucleus"/>
    <property type="evidence" value="ECO:0007669"/>
    <property type="project" value="UniProtKB-SubCell"/>
</dbReference>
<dbReference type="Pfam" id="PF05699">
    <property type="entry name" value="Dimer_Tnp_hAT"/>
    <property type="match status" value="1"/>
</dbReference>
<name>A0A815KFP7_9BILA</name>
<evidence type="ECO:0000256" key="2">
    <source>
        <dbReference type="ARBA" id="ARBA00022723"/>
    </source>
</evidence>
<protein>
    <recommendedName>
        <fullName evidence="7">HAT C-terminal dimerisation domain-containing protein</fullName>
    </recommendedName>
</protein>
<evidence type="ECO:0000313" key="10">
    <source>
        <dbReference type="Proteomes" id="UP000663882"/>
    </source>
</evidence>
<accession>A0A815KFP7</accession>
<dbReference type="Proteomes" id="UP000663882">
    <property type="component" value="Unassembled WGS sequence"/>
</dbReference>
<dbReference type="EMBL" id="CAJNOO010004822">
    <property type="protein sequence ID" value="CAF1395004.1"/>
    <property type="molecule type" value="Genomic_DNA"/>
</dbReference>
<evidence type="ECO:0000313" key="9">
    <source>
        <dbReference type="EMBL" id="CAF3977332.1"/>
    </source>
</evidence>
<feature type="region of interest" description="Disordered" evidence="6">
    <location>
        <begin position="672"/>
        <end position="692"/>
    </location>
</feature>